<keyword evidence="1" id="KW-0732">Signal</keyword>
<accession>A0A699XN09</accession>
<protein>
    <submittedName>
        <fullName evidence="2">Uncharacterized protein</fullName>
    </submittedName>
</protein>
<evidence type="ECO:0000256" key="1">
    <source>
        <dbReference type="SAM" id="SignalP"/>
    </source>
</evidence>
<gene>
    <name evidence="2" type="ORF">Tci_931437</name>
</gene>
<dbReference type="EMBL" id="BKCJ011865347">
    <property type="protein sequence ID" value="GFD59468.1"/>
    <property type="molecule type" value="Genomic_DNA"/>
</dbReference>
<feature type="non-terminal residue" evidence="2">
    <location>
        <position position="1"/>
    </location>
</feature>
<feature type="signal peptide" evidence="1">
    <location>
        <begin position="1"/>
        <end position="20"/>
    </location>
</feature>
<sequence>GGGGGVAVVVGFGVVAEVLGEGVQVLGRGVDADGLQAGFGGPLIGDVVAQGHVAEAQKRGIVQEIIAELRA</sequence>
<evidence type="ECO:0000313" key="2">
    <source>
        <dbReference type="EMBL" id="GFD59468.1"/>
    </source>
</evidence>
<organism evidence="2">
    <name type="scientific">Tanacetum cinerariifolium</name>
    <name type="common">Dalmatian daisy</name>
    <name type="synonym">Chrysanthemum cinerariifolium</name>
    <dbReference type="NCBI Taxonomy" id="118510"/>
    <lineage>
        <taxon>Eukaryota</taxon>
        <taxon>Viridiplantae</taxon>
        <taxon>Streptophyta</taxon>
        <taxon>Embryophyta</taxon>
        <taxon>Tracheophyta</taxon>
        <taxon>Spermatophyta</taxon>
        <taxon>Magnoliopsida</taxon>
        <taxon>eudicotyledons</taxon>
        <taxon>Gunneridae</taxon>
        <taxon>Pentapetalae</taxon>
        <taxon>asterids</taxon>
        <taxon>campanulids</taxon>
        <taxon>Asterales</taxon>
        <taxon>Asteraceae</taxon>
        <taxon>Asteroideae</taxon>
        <taxon>Anthemideae</taxon>
        <taxon>Anthemidinae</taxon>
        <taxon>Tanacetum</taxon>
    </lineage>
</organism>
<name>A0A699XN09_TANCI</name>
<reference evidence="2" key="1">
    <citation type="journal article" date="2019" name="Sci. Rep.">
        <title>Draft genome of Tanacetum cinerariifolium, the natural source of mosquito coil.</title>
        <authorList>
            <person name="Yamashiro T."/>
            <person name="Shiraishi A."/>
            <person name="Satake H."/>
            <person name="Nakayama K."/>
        </authorList>
    </citation>
    <scope>NUCLEOTIDE SEQUENCE</scope>
</reference>
<proteinExistence type="predicted"/>
<dbReference type="AlphaFoldDB" id="A0A699XN09"/>
<comment type="caution">
    <text evidence="2">The sequence shown here is derived from an EMBL/GenBank/DDBJ whole genome shotgun (WGS) entry which is preliminary data.</text>
</comment>
<feature type="chain" id="PRO_5025642719" evidence="1">
    <location>
        <begin position="21"/>
        <end position="71"/>
    </location>
</feature>